<evidence type="ECO:0000256" key="1">
    <source>
        <dbReference type="ARBA" id="ARBA00022552"/>
    </source>
</evidence>
<dbReference type="OrthoDB" id="289250at2759"/>
<dbReference type="Gene3D" id="3.40.50.150">
    <property type="entry name" value="Vaccinia Virus protein VP39"/>
    <property type="match status" value="1"/>
</dbReference>
<evidence type="ECO:0000256" key="2">
    <source>
        <dbReference type="ARBA" id="ARBA00022603"/>
    </source>
</evidence>
<keyword evidence="4" id="KW-0949">S-adenosyl-L-methionine</keyword>
<keyword evidence="1" id="KW-0698">rRNA processing</keyword>
<dbReference type="PANTHER" id="PTHR10920:SF13">
    <property type="entry name" value="PRE-RRNA 2'-O-RIBOSE RNA METHYLTRANSFERASE FTSJ3"/>
    <property type="match status" value="1"/>
</dbReference>
<proteinExistence type="predicted"/>
<dbReference type="PANTHER" id="PTHR10920">
    <property type="entry name" value="RIBOSOMAL RNA METHYLTRANSFERASE"/>
    <property type="match status" value="1"/>
</dbReference>
<organism evidence="6 7">
    <name type="scientific">Enterospora canceri</name>
    <dbReference type="NCBI Taxonomy" id="1081671"/>
    <lineage>
        <taxon>Eukaryota</taxon>
        <taxon>Fungi</taxon>
        <taxon>Fungi incertae sedis</taxon>
        <taxon>Microsporidia</taxon>
        <taxon>Enterocytozoonidae</taxon>
        <taxon>Enterospora</taxon>
    </lineage>
</organism>
<comment type="caution">
    <text evidence="6">The sequence shown here is derived from an EMBL/GenBank/DDBJ whole genome shotgun (WGS) entry which is preliminary data.</text>
</comment>
<evidence type="ECO:0000259" key="5">
    <source>
        <dbReference type="Pfam" id="PF01728"/>
    </source>
</evidence>
<dbReference type="Proteomes" id="UP000192639">
    <property type="component" value="Unassembled WGS sequence"/>
</dbReference>
<dbReference type="InterPro" id="IPR002877">
    <property type="entry name" value="RNA_MeTrfase_FtsJ_dom"/>
</dbReference>
<reference evidence="6 7" key="1">
    <citation type="journal article" date="2017" name="Environ. Microbiol.">
        <title>Decay of the glycolytic pathway and adaptation to intranuclear parasitism within Enterocytozoonidae microsporidia.</title>
        <authorList>
            <person name="Wiredu Boakye D."/>
            <person name="Jaroenlak P."/>
            <person name="Prachumwat A."/>
            <person name="Williams T.A."/>
            <person name="Bateman K.S."/>
            <person name="Itsathitphaisarn O."/>
            <person name="Sritunyalucksana K."/>
            <person name="Paszkiewicz K.H."/>
            <person name="Moore K.A."/>
            <person name="Stentiford G.D."/>
            <person name="Williams B.A."/>
        </authorList>
    </citation>
    <scope>NUCLEOTIDE SEQUENCE [LARGE SCALE GENOMIC DNA]</scope>
    <source>
        <strain evidence="6 7">GB1</strain>
    </source>
</reference>
<dbReference type="Pfam" id="PF01728">
    <property type="entry name" value="FtsJ"/>
    <property type="match status" value="1"/>
</dbReference>
<dbReference type="GO" id="GO:0006364">
    <property type="term" value="P:rRNA processing"/>
    <property type="evidence" value="ECO:0007669"/>
    <property type="project" value="UniProtKB-KW"/>
</dbReference>
<evidence type="ECO:0000313" key="6">
    <source>
        <dbReference type="EMBL" id="ORD94008.1"/>
    </source>
</evidence>
<evidence type="ECO:0000256" key="4">
    <source>
        <dbReference type="ARBA" id="ARBA00022691"/>
    </source>
</evidence>
<keyword evidence="2" id="KW-0489">Methyltransferase</keyword>
<evidence type="ECO:0000313" key="7">
    <source>
        <dbReference type="Proteomes" id="UP000192639"/>
    </source>
</evidence>
<feature type="domain" description="Ribosomal RNA methyltransferase FtsJ" evidence="5">
    <location>
        <begin position="2"/>
        <end position="117"/>
    </location>
</feature>
<protein>
    <submittedName>
        <fullName evidence="6">TRM71</fullName>
    </submittedName>
</protein>
<dbReference type="GO" id="GO:0001510">
    <property type="term" value="P:RNA methylation"/>
    <property type="evidence" value="ECO:0007669"/>
    <property type="project" value="TreeGrafter"/>
</dbReference>
<dbReference type="AlphaFoldDB" id="A0A1Y1S6E4"/>
<dbReference type="SUPFAM" id="SSF53335">
    <property type="entry name" value="S-adenosyl-L-methionine-dependent methyltransferases"/>
    <property type="match status" value="1"/>
</dbReference>
<sequence length="157" mass="17827">MEPISGVEIHKCDITSDEFITKMKECEIETVICDGAPDVTGYYEIDLHAQIGLLISALTIAVSVHGNSTSTFVSKIFKGNLTKYVTNHFRKYYKRVLLTKPRASRAESDEAFVICTDLYNCDITNVSEIDYSLNLENEPLEVCGYDNEYFIEEYNPK</sequence>
<dbReference type="InterPro" id="IPR050082">
    <property type="entry name" value="RNA_methyltr_RlmE"/>
</dbReference>
<keyword evidence="3" id="KW-0808">Transferase</keyword>
<dbReference type="EMBL" id="LWDP01000035">
    <property type="protein sequence ID" value="ORD94008.1"/>
    <property type="molecule type" value="Genomic_DNA"/>
</dbReference>
<dbReference type="InterPro" id="IPR029063">
    <property type="entry name" value="SAM-dependent_MTases_sf"/>
</dbReference>
<keyword evidence="7" id="KW-1185">Reference proteome</keyword>
<evidence type="ECO:0000256" key="3">
    <source>
        <dbReference type="ARBA" id="ARBA00022679"/>
    </source>
</evidence>
<dbReference type="GO" id="GO:0008173">
    <property type="term" value="F:RNA methyltransferase activity"/>
    <property type="evidence" value="ECO:0007669"/>
    <property type="project" value="TreeGrafter"/>
</dbReference>
<gene>
    <name evidence="6" type="primary">TRM71</name>
    <name evidence="6" type="ORF">ECANGB1_1242</name>
</gene>
<accession>A0A1Y1S6E4</accession>
<name>A0A1Y1S6E4_9MICR</name>
<dbReference type="VEuPathDB" id="MicrosporidiaDB:ECANGB1_1242"/>